<reference evidence="1 2" key="1">
    <citation type="submission" date="2017-11" db="EMBL/GenBank/DDBJ databases">
        <title>Complete genome of a free-living desiccation-tolerant cyanobacterium and its photosynthetic adaptation to extreme terrestrial habitat.</title>
        <authorList>
            <person name="Shang J."/>
        </authorList>
    </citation>
    <scope>NUCLEOTIDE SEQUENCE [LARGE SCALE GENOMIC DNA]</scope>
    <source>
        <strain evidence="1 2">CCNUN1</strain>
    </source>
</reference>
<dbReference type="AlphaFoldDB" id="A0A2K8SR10"/>
<gene>
    <name evidence="1" type="ORF">COO91_03193</name>
</gene>
<organism evidence="1 2">
    <name type="scientific">Nostoc flagelliforme CCNUN1</name>
    <dbReference type="NCBI Taxonomy" id="2038116"/>
    <lineage>
        <taxon>Bacteria</taxon>
        <taxon>Bacillati</taxon>
        <taxon>Cyanobacteriota</taxon>
        <taxon>Cyanophyceae</taxon>
        <taxon>Nostocales</taxon>
        <taxon>Nostocaceae</taxon>
        <taxon>Nostoc</taxon>
    </lineage>
</organism>
<dbReference type="EMBL" id="CP024785">
    <property type="protein sequence ID" value="AUB37255.1"/>
    <property type="molecule type" value="Genomic_DNA"/>
</dbReference>
<evidence type="ECO:0000313" key="2">
    <source>
        <dbReference type="Proteomes" id="UP000232003"/>
    </source>
</evidence>
<dbReference type="KEGG" id="nfl:COO91_03193"/>
<evidence type="ECO:0000313" key="1">
    <source>
        <dbReference type="EMBL" id="AUB37255.1"/>
    </source>
</evidence>
<protein>
    <submittedName>
        <fullName evidence="1">Uncharacterized protein</fullName>
    </submittedName>
</protein>
<keyword evidence="2" id="KW-1185">Reference proteome</keyword>
<proteinExistence type="predicted"/>
<sequence length="43" mass="4902">MIFGTETIVKLDLVMSVIFWSDGETVIVTTTKSALIPENMRKW</sequence>
<accession>A0A2K8SR10</accession>
<name>A0A2K8SR10_9NOSO</name>
<dbReference type="Proteomes" id="UP000232003">
    <property type="component" value="Chromosome"/>
</dbReference>